<dbReference type="InterPro" id="IPR016181">
    <property type="entry name" value="Acyl_CoA_acyltransferase"/>
</dbReference>
<evidence type="ECO:0000259" key="1">
    <source>
        <dbReference type="PROSITE" id="PS51186"/>
    </source>
</evidence>
<organism evidence="2 3">
    <name type="scientific">Letharia lupina</name>
    <dbReference type="NCBI Taxonomy" id="560253"/>
    <lineage>
        <taxon>Eukaryota</taxon>
        <taxon>Fungi</taxon>
        <taxon>Dikarya</taxon>
        <taxon>Ascomycota</taxon>
        <taxon>Pezizomycotina</taxon>
        <taxon>Lecanoromycetes</taxon>
        <taxon>OSLEUM clade</taxon>
        <taxon>Lecanoromycetidae</taxon>
        <taxon>Lecanorales</taxon>
        <taxon>Lecanorineae</taxon>
        <taxon>Parmeliaceae</taxon>
        <taxon>Letharia</taxon>
    </lineage>
</organism>
<dbReference type="EMBL" id="JACCJB010000011">
    <property type="protein sequence ID" value="KAF6222843.1"/>
    <property type="molecule type" value="Genomic_DNA"/>
</dbReference>
<dbReference type="CDD" id="cd04301">
    <property type="entry name" value="NAT_SF"/>
    <property type="match status" value="1"/>
</dbReference>
<keyword evidence="3" id="KW-1185">Reference proteome</keyword>
<accession>A0A8H6FCH1</accession>
<evidence type="ECO:0000313" key="2">
    <source>
        <dbReference type="EMBL" id="KAF6222843.1"/>
    </source>
</evidence>
<evidence type="ECO:0000313" key="3">
    <source>
        <dbReference type="Proteomes" id="UP000593566"/>
    </source>
</evidence>
<reference evidence="2 3" key="1">
    <citation type="journal article" date="2020" name="Genomics">
        <title>Complete, high-quality genomes from long-read metagenomic sequencing of two wolf lichen thalli reveals enigmatic genome architecture.</title>
        <authorList>
            <person name="McKenzie S.K."/>
            <person name="Walston R.F."/>
            <person name="Allen J.L."/>
        </authorList>
    </citation>
    <scope>NUCLEOTIDE SEQUENCE [LARGE SCALE GENOMIC DNA]</scope>
    <source>
        <strain evidence="2">WasteWater1</strain>
    </source>
</reference>
<name>A0A8H6FCH1_9LECA</name>
<protein>
    <recommendedName>
        <fullName evidence="1">N-acetyltransferase domain-containing protein</fullName>
    </recommendedName>
</protein>
<feature type="domain" description="N-acetyltransferase" evidence="1">
    <location>
        <begin position="34"/>
        <end position="182"/>
    </location>
</feature>
<dbReference type="PROSITE" id="PS51186">
    <property type="entry name" value="GNAT"/>
    <property type="match status" value="1"/>
</dbReference>
<dbReference type="GO" id="GO:0016747">
    <property type="term" value="F:acyltransferase activity, transferring groups other than amino-acyl groups"/>
    <property type="evidence" value="ECO:0007669"/>
    <property type="project" value="InterPro"/>
</dbReference>
<dbReference type="SUPFAM" id="SSF55729">
    <property type="entry name" value="Acyl-CoA N-acyltransferases (Nat)"/>
    <property type="match status" value="1"/>
</dbReference>
<sequence length="331" mass="37193">MTESSLPVATIRRCLYRDLDRVIPIYNHYVSNTIVSLDLDTKPILYMQKLYNSVLDQDLPFLIVTISNDHNPARKEEDIIGYAYANFYRRLPAFGGTVEILIYLDPNATGQGIGKRLLDVLMVTLKEVTPATDRDHGIREVLAIVPVDEGRDASGFFRKGGFEDRGLLKGVGCVFLLGLHAIFSGPESFFTLQHRLFVWVKGQGLAAKGFFSSLNWSHFSGLLGNSDTDSEIYAGRWGGGLTQELFNGPLLRSQRMERRACRRRDSQSDTGGALCFAGDDGWQGRWYGTNENGALDTTLQRNRRRARIKTRRDSMYRADMPGFTAAGRYSI</sequence>
<dbReference type="RefSeq" id="XP_037152189.1">
    <property type="nucleotide sequence ID" value="XM_037291827.1"/>
</dbReference>
<dbReference type="Gene3D" id="3.40.630.30">
    <property type="match status" value="1"/>
</dbReference>
<dbReference type="AlphaFoldDB" id="A0A8H6FCH1"/>
<comment type="caution">
    <text evidence="2">The sequence shown here is derived from an EMBL/GenBank/DDBJ whole genome shotgun (WGS) entry which is preliminary data.</text>
</comment>
<gene>
    <name evidence="2" type="ORF">HO133_000894</name>
</gene>
<dbReference type="InterPro" id="IPR000182">
    <property type="entry name" value="GNAT_dom"/>
</dbReference>
<dbReference type="Pfam" id="PF00583">
    <property type="entry name" value="Acetyltransf_1"/>
    <property type="match status" value="1"/>
</dbReference>
<dbReference type="Proteomes" id="UP000593566">
    <property type="component" value="Unassembled WGS sequence"/>
</dbReference>
<dbReference type="GeneID" id="59329312"/>
<proteinExistence type="predicted"/>